<evidence type="ECO:0000256" key="1">
    <source>
        <dbReference type="SAM" id="MobiDB-lite"/>
    </source>
</evidence>
<accession>A0ABN9S5B8</accession>
<dbReference type="InterPro" id="IPR036291">
    <property type="entry name" value="NAD(P)-bd_dom_sf"/>
</dbReference>
<evidence type="ECO:0000313" key="4">
    <source>
        <dbReference type="Proteomes" id="UP001189429"/>
    </source>
</evidence>
<dbReference type="InterPro" id="IPR013857">
    <property type="entry name" value="NADH-UbQ_OxRdtase-assoc_prot30"/>
</dbReference>
<dbReference type="SUPFAM" id="SSF51735">
    <property type="entry name" value="NAD(P)-binding Rossmann-fold domains"/>
    <property type="match status" value="1"/>
</dbReference>
<dbReference type="Proteomes" id="UP001189429">
    <property type="component" value="Unassembled WGS sequence"/>
</dbReference>
<dbReference type="SUPFAM" id="SSF49785">
    <property type="entry name" value="Galactose-binding domain-like"/>
    <property type="match status" value="1"/>
</dbReference>
<sequence>MRGTPPFQFGSRLRAQVNALLRRPTGTLDAEALSLEQRLWTDFRSTVEAPVVLVVGGQSETGRVVSRRLASGGYHVRRLGASALRPEGAARRGAHEVVSDLYESVAGVDKFVVCSGGEAGAPSAKQVRDLLACWQLYRADFSEGQGAYSAKVRLFSFDRQTDLELWDLERRRHSDVCYGDHRARWARDPSGSARLVGHFLEPFGQVQLRSPVLKLDLRRFGGLVLRLRGRAPGSRLSFFLRTADFEESRVQYEAGLRCGDTGWHVVRLPFRAFQPVRADGVELPEDEAASRPLDRSGIVQLGVAVRTSPSAPGAGGADGGGRFSVAVQHLSAFRTQAEPQVVCVSSGAEDGLPSSSAQGQQDEAGDDLFLDGAAAAPTEAEPPSGRGEAGGPAAAGAAPLRLDEALVELRGGPASAQAEDEIAEPLSSSAGTAMQAVVESGLAYTLIKVKGVNEHPGGMYPIAVVQDCVQGLPLCAGAAGRAGLRRISRGDAAELVAGALVEPACVNAEVSAGEVRQQDTLGPEEVSGSEAFFQVTSTMQEDVKAYLKRLTPNV</sequence>
<organism evidence="3 4">
    <name type="scientific">Prorocentrum cordatum</name>
    <dbReference type="NCBI Taxonomy" id="2364126"/>
    <lineage>
        <taxon>Eukaryota</taxon>
        <taxon>Sar</taxon>
        <taxon>Alveolata</taxon>
        <taxon>Dinophyceae</taxon>
        <taxon>Prorocentrales</taxon>
        <taxon>Prorocentraceae</taxon>
        <taxon>Prorocentrum</taxon>
    </lineage>
</organism>
<dbReference type="Pfam" id="PF08547">
    <property type="entry name" value="CIA30"/>
    <property type="match status" value="1"/>
</dbReference>
<name>A0ABN9S5B8_9DINO</name>
<protein>
    <recommendedName>
        <fullName evidence="2">NADH:ubiquinone oxidoreductase intermediate-associated protein 30 domain-containing protein</fullName>
    </recommendedName>
</protein>
<keyword evidence="4" id="KW-1185">Reference proteome</keyword>
<reference evidence="3" key="1">
    <citation type="submission" date="2023-10" db="EMBL/GenBank/DDBJ databases">
        <authorList>
            <person name="Chen Y."/>
            <person name="Shah S."/>
            <person name="Dougan E. K."/>
            <person name="Thang M."/>
            <person name="Chan C."/>
        </authorList>
    </citation>
    <scope>NUCLEOTIDE SEQUENCE [LARGE SCALE GENOMIC DNA]</scope>
</reference>
<gene>
    <name evidence="3" type="ORF">PCOR1329_LOCUS26636</name>
</gene>
<proteinExistence type="predicted"/>
<dbReference type="EMBL" id="CAUYUJ010009513">
    <property type="protein sequence ID" value="CAK0826997.1"/>
    <property type="molecule type" value="Genomic_DNA"/>
</dbReference>
<feature type="region of interest" description="Disordered" evidence="1">
    <location>
        <begin position="376"/>
        <end position="396"/>
    </location>
</feature>
<dbReference type="InterPro" id="IPR008979">
    <property type="entry name" value="Galactose-bd-like_sf"/>
</dbReference>
<evidence type="ECO:0000259" key="2">
    <source>
        <dbReference type="Pfam" id="PF08547"/>
    </source>
</evidence>
<comment type="caution">
    <text evidence="3">The sequence shown here is derived from an EMBL/GenBank/DDBJ whole genome shotgun (WGS) entry which is preliminary data.</text>
</comment>
<feature type="domain" description="NADH:ubiquinone oxidoreductase intermediate-associated protein 30" evidence="2">
    <location>
        <begin position="205"/>
        <end position="306"/>
    </location>
</feature>
<evidence type="ECO:0000313" key="3">
    <source>
        <dbReference type="EMBL" id="CAK0826997.1"/>
    </source>
</evidence>